<protein>
    <submittedName>
        <fullName evidence="1">Uncharacterized protein</fullName>
    </submittedName>
</protein>
<sequence>MTGDVKKILWPAVKVNKTVIWGCNPGMVESAWWGATRNEFGSISCVEVGPVRGFADDEASG</sequence>
<dbReference type="AlphaFoldDB" id="A0A9N9Y494"/>
<gene>
    <name evidence="1" type="ORF">CBYS24578_00018707</name>
</gene>
<comment type="caution">
    <text evidence="1">The sequence shown here is derived from an EMBL/GenBank/DDBJ whole genome shotgun (WGS) entry which is preliminary data.</text>
</comment>
<evidence type="ECO:0000313" key="1">
    <source>
        <dbReference type="EMBL" id="CAG9985879.1"/>
    </source>
</evidence>
<dbReference type="EMBL" id="CABFNO020001398">
    <property type="protein sequence ID" value="CAG9985879.1"/>
    <property type="molecule type" value="Genomic_DNA"/>
</dbReference>
<dbReference type="OrthoDB" id="4788795at2759"/>
<evidence type="ECO:0000313" key="2">
    <source>
        <dbReference type="Proteomes" id="UP000754883"/>
    </source>
</evidence>
<name>A0A9N9Y494_9HYPO</name>
<keyword evidence="2" id="KW-1185">Reference proteome</keyword>
<dbReference type="Proteomes" id="UP000754883">
    <property type="component" value="Unassembled WGS sequence"/>
</dbReference>
<reference evidence="1" key="1">
    <citation type="submission" date="2021-10" db="EMBL/GenBank/DDBJ databases">
        <authorList>
            <person name="Piombo E."/>
        </authorList>
    </citation>
    <scope>NUCLEOTIDE SEQUENCE</scope>
</reference>
<accession>A0A9N9Y494</accession>
<organism evidence="1 2">
    <name type="scientific">Clonostachys byssicola</name>
    <dbReference type="NCBI Taxonomy" id="160290"/>
    <lineage>
        <taxon>Eukaryota</taxon>
        <taxon>Fungi</taxon>
        <taxon>Dikarya</taxon>
        <taxon>Ascomycota</taxon>
        <taxon>Pezizomycotina</taxon>
        <taxon>Sordariomycetes</taxon>
        <taxon>Hypocreomycetidae</taxon>
        <taxon>Hypocreales</taxon>
        <taxon>Bionectriaceae</taxon>
        <taxon>Clonostachys</taxon>
    </lineage>
</organism>
<proteinExistence type="predicted"/>